<keyword evidence="3" id="KW-1185">Reference proteome</keyword>
<reference evidence="2" key="1">
    <citation type="journal article" date="2023" name="Plant J.">
        <title>The genome of the king protea, Protea cynaroides.</title>
        <authorList>
            <person name="Chang J."/>
            <person name="Duong T.A."/>
            <person name="Schoeman C."/>
            <person name="Ma X."/>
            <person name="Roodt D."/>
            <person name="Barker N."/>
            <person name="Li Z."/>
            <person name="Van de Peer Y."/>
            <person name="Mizrachi E."/>
        </authorList>
    </citation>
    <scope>NUCLEOTIDE SEQUENCE</scope>
    <source>
        <tissue evidence="2">Young leaves</tissue>
    </source>
</reference>
<sequence>MFLRGYLRTRGVRGLNACFRRTPQGGLRGPLSAVCLGKPHQGGSSTFERGGSQFLKPDANERGKREVGIEDLFKNQTKKLQAELDGLQRQNDQTKYLTLDNRLDHFSIDQLGTLSNQLDLKLELVKQKLLDRTDGEFDFLEAATGFFSAPPNDVHQQPLSYVKPLNQCFPIETLSNRLDLNLKLNLKLELVKKKLLDRKKGKLTSWRKRSGTSRLHPMMLDSTQ</sequence>
<gene>
    <name evidence="2" type="ORF">NE237_013099</name>
</gene>
<accession>A0A9Q0GY05</accession>
<evidence type="ECO:0000256" key="1">
    <source>
        <dbReference type="SAM" id="Coils"/>
    </source>
</evidence>
<dbReference type="Proteomes" id="UP001141806">
    <property type="component" value="Unassembled WGS sequence"/>
</dbReference>
<comment type="caution">
    <text evidence="2">The sequence shown here is derived from an EMBL/GenBank/DDBJ whole genome shotgun (WGS) entry which is preliminary data.</text>
</comment>
<name>A0A9Q0GY05_9MAGN</name>
<organism evidence="2 3">
    <name type="scientific">Protea cynaroides</name>
    <dbReference type="NCBI Taxonomy" id="273540"/>
    <lineage>
        <taxon>Eukaryota</taxon>
        <taxon>Viridiplantae</taxon>
        <taxon>Streptophyta</taxon>
        <taxon>Embryophyta</taxon>
        <taxon>Tracheophyta</taxon>
        <taxon>Spermatophyta</taxon>
        <taxon>Magnoliopsida</taxon>
        <taxon>Proteales</taxon>
        <taxon>Proteaceae</taxon>
        <taxon>Protea</taxon>
    </lineage>
</organism>
<feature type="coiled-coil region" evidence="1">
    <location>
        <begin position="70"/>
        <end position="97"/>
    </location>
</feature>
<keyword evidence="1" id="KW-0175">Coiled coil</keyword>
<proteinExistence type="predicted"/>
<dbReference type="AlphaFoldDB" id="A0A9Q0GY05"/>
<evidence type="ECO:0000313" key="2">
    <source>
        <dbReference type="EMBL" id="KAJ4956316.1"/>
    </source>
</evidence>
<evidence type="ECO:0000313" key="3">
    <source>
        <dbReference type="Proteomes" id="UP001141806"/>
    </source>
</evidence>
<protein>
    <submittedName>
        <fullName evidence="2">Uncharacterized protein</fullName>
    </submittedName>
</protein>
<dbReference type="EMBL" id="JAMYWD010000011">
    <property type="protein sequence ID" value="KAJ4956316.1"/>
    <property type="molecule type" value="Genomic_DNA"/>
</dbReference>